<evidence type="ECO:0000313" key="2">
    <source>
        <dbReference type="Proteomes" id="UP000829517"/>
    </source>
</evidence>
<organism evidence="1 2">
    <name type="scientific">Joostella atrarenae</name>
    <dbReference type="NCBI Taxonomy" id="679257"/>
    <lineage>
        <taxon>Bacteria</taxon>
        <taxon>Pseudomonadati</taxon>
        <taxon>Bacteroidota</taxon>
        <taxon>Flavobacteriia</taxon>
        <taxon>Flavobacteriales</taxon>
        <taxon>Flavobacteriaceae</taxon>
        <taxon>Joostella</taxon>
    </lineage>
</organism>
<comment type="caution">
    <text evidence="1">The sequence shown here is derived from an EMBL/GenBank/DDBJ whole genome shotgun (WGS) entry which is preliminary data.</text>
</comment>
<sequence>MKIEELLTTYWSQLTLLLIGVGYFIKRVSDNISNKREINHNLFQQNRLKAVNDFFTSYAKTERMWRDLSIIPILEYQFDTTEIDEIVFSPINELRKNVLELQIYFSKNEHQLFKEILENVININGKLNSIYFKYDKETSITIKSNEFGFVRDSKLEENEILFEEISKIIRKTFN</sequence>
<dbReference type="EMBL" id="JAETXX010000003">
    <property type="protein sequence ID" value="MCF8714516.1"/>
    <property type="molecule type" value="Genomic_DNA"/>
</dbReference>
<name>A0ABS9J272_9FLAO</name>
<dbReference type="RefSeq" id="WP_236958479.1">
    <property type="nucleotide sequence ID" value="NZ_JAETXX010000003.1"/>
</dbReference>
<proteinExistence type="predicted"/>
<keyword evidence="2" id="KW-1185">Reference proteome</keyword>
<evidence type="ECO:0000313" key="1">
    <source>
        <dbReference type="EMBL" id="MCF8714516.1"/>
    </source>
</evidence>
<gene>
    <name evidence="1" type="ORF">JM658_06690</name>
</gene>
<dbReference type="Proteomes" id="UP000829517">
    <property type="component" value="Unassembled WGS sequence"/>
</dbReference>
<accession>A0ABS9J272</accession>
<protein>
    <submittedName>
        <fullName evidence="1">Uncharacterized protein</fullName>
    </submittedName>
</protein>
<reference evidence="1 2" key="1">
    <citation type="submission" date="2021-01" db="EMBL/GenBank/DDBJ databases">
        <title>Genome sequencing of Joostella atrarenae M1-2 (= KCTC 23194).</title>
        <authorList>
            <person name="Zakaria M.R."/>
            <person name="Lam M.Q."/>
            <person name="Chong C.S."/>
        </authorList>
    </citation>
    <scope>NUCLEOTIDE SEQUENCE [LARGE SCALE GENOMIC DNA]</scope>
    <source>
        <strain evidence="1 2">M1-2</strain>
    </source>
</reference>